<protein>
    <recommendedName>
        <fullName evidence="3">Tetratricopeptide repeat protein</fullName>
    </recommendedName>
</protein>
<name>A0A9D5QEM5_UNCW3</name>
<evidence type="ECO:0008006" key="3">
    <source>
        <dbReference type="Google" id="ProtNLM"/>
    </source>
</evidence>
<evidence type="ECO:0000313" key="2">
    <source>
        <dbReference type="Proteomes" id="UP000630660"/>
    </source>
</evidence>
<dbReference type="SUPFAM" id="SSF48452">
    <property type="entry name" value="TPR-like"/>
    <property type="match status" value="1"/>
</dbReference>
<dbReference type="Proteomes" id="UP000630660">
    <property type="component" value="Unassembled WGS sequence"/>
</dbReference>
<organism evidence="1 2">
    <name type="scientific">candidate division WOR-3 bacterium</name>
    <dbReference type="NCBI Taxonomy" id="2052148"/>
    <lineage>
        <taxon>Bacteria</taxon>
        <taxon>Bacteria division WOR-3</taxon>
    </lineage>
</organism>
<reference evidence="1" key="1">
    <citation type="submission" date="2019-11" db="EMBL/GenBank/DDBJ databases">
        <title>Microbial mats filling the niche in hypersaline microbial mats.</title>
        <authorList>
            <person name="Wong H.L."/>
            <person name="Macleod F.I."/>
            <person name="White R.A. III"/>
            <person name="Burns B.P."/>
        </authorList>
    </citation>
    <scope>NUCLEOTIDE SEQUENCE</scope>
    <source>
        <strain evidence="1">Bin_327</strain>
    </source>
</reference>
<dbReference type="Gene3D" id="1.25.40.10">
    <property type="entry name" value="Tetratricopeptide repeat domain"/>
    <property type="match status" value="1"/>
</dbReference>
<comment type="caution">
    <text evidence="1">The sequence shown here is derived from an EMBL/GenBank/DDBJ whole genome shotgun (WGS) entry which is preliminary data.</text>
</comment>
<evidence type="ECO:0000313" key="1">
    <source>
        <dbReference type="EMBL" id="MBD3365175.1"/>
    </source>
</evidence>
<accession>A0A9D5QEM5</accession>
<proteinExistence type="predicted"/>
<sequence>MIVDEIRKQLRVAMRKKAWEDYEEILVQAASQIKGWNELSYYQGILFIYQQDTENGLELLREAMVAAEERNNFPLAMSAASRIASVEPNNLDVRLRRSDLYIAMGLVSAAYEYLLREFDFYRRRNDANSLYYIVKKIISIDPTNLDLALKMAKILARLGRKDEVRRVVESAVFSLQGQGKYDEAAQIQTEYRKLYEEL</sequence>
<dbReference type="InterPro" id="IPR011990">
    <property type="entry name" value="TPR-like_helical_dom_sf"/>
</dbReference>
<dbReference type="AlphaFoldDB" id="A0A9D5QEM5"/>
<dbReference type="EMBL" id="WJKJ01000272">
    <property type="protein sequence ID" value="MBD3365175.1"/>
    <property type="molecule type" value="Genomic_DNA"/>
</dbReference>
<gene>
    <name evidence="1" type="ORF">GF359_08165</name>
</gene>